<organism evidence="9 10">
    <name type="scientific">Anaerocolumna aminovalerica</name>
    <dbReference type="NCBI Taxonomy" id="1527"/>
    <lineage>
        <taxon>Bacteria</taxon>
        <taxon>Bacillati</taxon>
        <taxon>Bacillota</taxon>
        <taxon>Clostridia</taxon>
        <taxon>Lachnospirales</taxon>
        <taxon>Lachnospiraceae</taxon>
        <taxon>Anaerocolumna</taxon>
    </lineage>
</organism>
<feature type="domain" description="Flagellar basal body rod protein N-terminal" evidence="7">
    <location>
        <begin position="7"/>
        <end position="35"/>
    </location>
</feature>
<dbReference type="Proteomes" id="UP000198806">
    <property type="component" value="Unassembled WGS sequence"/>
</dbReference>
<evidence type="ECO:0000256" key="5">
    <source>
        <dbReference type="ARBA" id="ARBA00025933"/>
    </source>
</evidence>
<dbReference type="InterPro" id="IPR006299">
    <property type="entry name" value="FlgC"/>
</dbReference>
<evidence type="ECO:0000256" key="6">
    <source>
        <dbReference type="RuleBase" id="RU362062"/>
    </source>
</evidence>
<evidence type="ECO:0000256" key="2">
    <source>
        <dbReference type="ARBA" id="ARBA00009677"/>
    </source>
</evidence>
<dbReference type="NCBIfam" id="TIGR01395">
    <property type="entry name" value="FlgC"/>
    <property type="match status" value="1"/>
</dbReference>
<dbReference type="AlphaFoldDB" id="A0A1I5I5A2"/>
<keyword evidence="9" id="KW-0969">Cilium</keyword>
<keyword evidence="4 6" id="KW-0975">Bacterial flagellum</keyword>
<feature type="domain" description="Flagellar basal-body/hook protein C-terminal" evidence="8">
    <location>
        <begin position="100"/>
        <end position="141"/>
    </location>
</feature>
<evidence type="ECO:0000256" key="3">
    <source>
        <dbReference type="ARBA" id="ARBA00017941"/>
    </source>
</evidence>
<evidence type="ECO:0000256" key="1">
    <source>
        <dbReference type="ARBA" id="ARBA00004117"/>
    </source>
</evidence>
<comment type="subunit">
    <text evidence="5 6">The basal body constitutes a major portion of the flagellar organelle and consists of four rings (L,P,S, and M) mounted on a central rod. The rod consists of about 26 subunits of FlgG in the distal portion, and FlgB, FlgC and FlgF are thought to build up the proximal portion of the rod with about 6 subunits each.</text>
</comment>
<evidence type="ECO:0000313" key="10">
    <source>
        <dbReference type="Proteomes" id="UP000198806"/>
    </source>
</evidence>
<evidence type="ECO:0000313" key="9">
    <source>
        <dbReference type="EMBL" id="SFO55828.1"/>
    </source>
</evidence>
<protein>
    <recommendedName>
        <fullName evidence="3 6">Flagellar basal-body rod protein FlgC</fullName>
    </recommendedName>
</protein>
<name>A0A1I5I5A2_9FIRM</name>
<keyword evidence="10" id="KW-1185">Reference proteome</keyword>
<evidence type="ECO:0000259" key="7">
    <source>
        <dbReference type="Pfam" id="PF00460"/>
    </source>
</evidence>
<dbReference type="PANTHER" id="PTHR30435">
    <property type="entry name" value="FLAGELLAR PROTEIN"/>
    <property type="match status" value="1"/>
</dbReference>
<dbReference type="STRING" id="1527.SAMN04489757_13941"/>
<dbReference type="GO" id="GO:0071978">
    <property type="term" value="P:bacterial-type flagellum-dependent swarming motility"/>
    <property type="evidence" value="ECO:0007669"/>
    <property type="project" value="TreeGrafter"/>
</dbReference>
<dbReference type="Pfam" id="PF06429">
    <property type="entry name" value="Flg_bbr_C"/>
    <property type="match status" value="1"/>
</dbReference>
<keyword evidence="9" id="KW-0282">Flagellum</keyword>
<dbReference type="RefSeq" id="WP_091688156.1">
    <property type="nucleotide sequence ID" value="NZ_BAABFM010000021.1"/>
</dbReference>
<dbReference type="InterPro" id="IPR010930">
    <property type="entry name" value="Flg_bb/hook_C_dom"/>
</dbReference>
<evidence type="ECO:0000259" key="8">
    <source>
        <dbReference type="Pfam" id="PF06429"/>
    </source>
</evidence>
<comment type="subcellular location">
    <subcellularLocation>
        <location evidence="1 6">Bacterial flagellum basal body</location>
    </subcellularLocation>
</comment>
<comment type="similarity">
    <text evidence="2">Belongs to the flagella basal body rod proteins family.</text>
</comment>
<dbReference type="OrthoDB" id="9794148at2"/>
<dbReference type="EMBL" id="FOWD01000039">
    <property type="protein sequence ID" value="SFO55828.1"/>
    <property type="molecule type" value="Genomic_DNA"/>
</dbReference>
<dbReference type="InterPro" id="IPR001444">
    <property type="entry name" value="Flag_bb_rod_N"/>
</dbReference>
<sequence>MSYMNGMNISASGMSAQRLRMDIISQNIANVNTTRDENGHPYRRQTVVFSEKTPAPFAGFLNSATGARNGSGVKVTQIIKDNETPMKMVYDPSHPDANEEGYVTYPNVNTVTEMTNLIDASRSYEANVTAFNATKNMALKGLEVGK</sequence>
<keyword evidence="9" id="KW-0966">Cell projection</keyword>
<dbReference type="PANTHER" id="PTHR30435:SF2">
    <property type="entry name" value="FLAGELLAR BASAL-BODY ROD PROTEIN FLGC"/>
    <property type="match status" value="1"/>
</dbReference>
<reference evidence="9 10" key="1">
    <citation type="submission" date="2016-10" db="EMBL/GenBank/DDBJ databases">
        <authorList>
            <person name="de Groot N.N."/>
        </authorList>
    </citation>
    <scope>NUCLEOTIDE SEQUENCE [LARGE SCALE GENOMIC DNA]</scope>
    <source>
        <strain evidence="9 10">DSM 1283</strain>
    </source>
</reference>
<proteinExistence type="inferred from homology"/>
<evidence type="ECO:0000256" key="4">
    <source>
        <dbReference type="ARBA" id="ARBA00023143"/>
    </source>
</evidence>
<dbReference type="GO" id="GO:0030694">
    <property type="term" value="C:bacterial-type flagellum basal body, rod"/>
    <property type="evidence" value="ECO:0007669"/>
    <property type="project" value="UniProtKB-UniRule"/>
</dbReference>
<gene>
    <name evidence="9" type="ORF">SAMN04489757_13941</name>
</gene>
<dbReference type="Pfam" id="PF00460">
    <property type="entry name" value="Flg_bb_rod"/>
    <property type="match status" value="1"/>
</dbReference>
<accession>A0A1I5I5A2</accession>